<dbReference type="EMBL" id="JAOVQM010000003">
    <property type="protein sequence ID" value="MCV2232192.1"/>
    <property type="molecule type" value="Genomic_DNA"/>
</dbReference>
<feature type="coiled-coil region" evidence="1">
    <location>
        <begin position="225"/>
        <end position="274"/>
    </location>
</feature>
<dbReference type="InterPro" id="IPR055431">
    <property type="entry name" value="RsgI_M"/>
</dbReference>
<reference evidence="3" key="1">
    <citation type="submission" date="2022-09" db="EMBL/GenBank/DDBJ databases">
        <title>Novel Mycoplasma species identified in domestic and wild animals.</title>
        <authorList>
            <person name="Volokhov D.V."/>
            <person name="Furtak V.A."/>
            <person name="Zagorodnyaya T.A."/>
        </authorList>
    </citation>
    <scope>NUCLEOTIDE SEQUENCE</scope>
    <source>
        <strain evidence="3">Oakley</strain>
    </source>
</reference>
<sequence>MTNKSLIEQLKAEGKTIELDKARILSQIPRQEKHKSSVIHWHPKLAMTVGLLLLVLVGITLFRQNPTTPSIVTVDINPSIEFTVDEKDEVTSYRALNLDGEVVIENMVLTSLSVNDAIEAVITQATVLGYVTDASVVNVNAYNEKSTIENKLNERIQARFQSRIQMIQVTEALISEAKSLNITPRKLALIKAIIAIDPSYSLDTLLSYDIPRLNEIRRGFVATEIDALKTQLEALKRNLDDQKASLLLEVDTYIENLRAAIDNLKELYDSNLVQFNQAYATFSTEYFPNATIPLLPSVKYQKLLVLESKIDAYEAYLKQQVDTLFELSVRGLYTHLVDTHANLNQLSEWQAPAHAMQVLTSVELYLDASLYDQLFLASAKRLDTILNQPSAGSGNAYRRILDEAYQEFMVYYNSNQVTESLKSSPYIQTILQNYQQKEQ</sequence>
<comment type="caution">
    <text evidence="3">The sequence shown here is derived from an EMBL/GenBank/DDBJ whole genome shotgun (WGS) entry which is preliminary data.</text>
</comment>
<evidence type="ECO:0000313" key="4">
    <source>
        <dbReference type="Proteomes" id="UP001177160"/>
    </source>
</evidence>
<feature type="domain" description="Anti-sigma factor RsgI-like middle" evidence="2">
    <location>
        <begin position="71"/>
        <end position="191"/>
    </location>
</feature>
<dbReference type="RefSeq" id="WP_263608374.1">
    <property type="nucleotide sequence ID" value="NZ_JAOVQM010000003.1"/>
</dbReference>
<organism evidence="3 4">
    <name type="scientific">Paracholeplasma manati</name>
    <dbReference type="NCBI Taxonomy" id="591373"/>
    <lineage>
        <taxon>Bacteria</taxon>
        <taxon>Bacillati</taxon>
        <taxon>Mycoplasmatota</taxon>
        <taxon>Mollicutes</taxon>
        <taxon>Acholeplasmatales</taxon>
        <taxon>Acholeplasmataceae</taxon>
        <taxon>Paracholeplasma</taxon>
    </lineage>
</organism>
<gene>
    <name evidence="3" type="ORF">N7548_05050</name>
</gene>
<evidence type="ECO:0000256" key="1">
    <source>
        <dbReference type="SAM" id="Coils"/>
    </source>
</evidence>
<keyword evidence="1" id="KW-0175">Coiled coil</keyword>
<protein>
    <recommendedName>
        <fullName evidence="2">Anti-sigma factor RsgI-like middle domain-containing protein</fullName>
    </recommendedName>
</protein>
<proteinExistence type="predicted"/>
<dbReference type="Proteomes" id="UP001177160">
    <property type="component" value="Unassembled WGS sequence"/>
</dbReference>
<evidence type="ECO:0000259" key="2">
    <source>
        <dbReference type="Pfam" id="PF23750"/>
    </source>
</evidence>
<keyword evidence="4" id="KW-1185">Reference proteome</keyword>
<name>A0ABT2Y621_9MOLU</name>
<dbReference type="Pfam" id="PF23750">
    <property type="entry name" value="RsgI_M"/>
    <property type="match status" value="1"/>
</dbReference>
<accession>A0ABT2Y621</accession>
<evidence type="ECO:0000313" key="3">
    <source>
        <dbReference type="EMBL" id="MCV2232192.1"/>
    </source>
</evidence>